<organism evidence="2">
    <name type="scientific">Anopheles coluzzii</name>
    <name type="common">African malaria mosquito</name>
    <dbReference type="NCBI Taxonomy" id="1518534"/>
    <lineage>
        <taxon>Eukaryota</taxon>
        <taxon>Metazoa</taxon>
        <taxon>Ecdysozoa</taxon>
        <taxon>Arthropoda</taxon>
        <taxon>Hexapoda</taxon>
        <taxon>Insecta</taxon>
        <taxon>Pterygota</taxon>
        <taxon>Neoptera</taxon>
        <taxon>Endopterygota</taxon>
        <taxon>Diptera</taxon>
        <taxon>Nematocera</taxon>
        <taxon>Culicoidea</taxon>
        <taxon>Culicidae</taxon>
        <taxon>Anophelinae</taxon>
        <taxon>Anopheles</taxon>
    </lineage>
</organism>
<feature type="compositionally biased region" description="Low complexity" evidence="1">
    <location>
        <begin position="102"/>
        <end position="111"/>
    </location>
</feature>
<name>A0A8W7PTT3_ANOCL</name>
<evidence type="ECO:0000256" key="1">
    <source>
        <dbReference type="SAM" id="MobiDB-lite"/>
    </source>
</evidence>
<proteinExistence type="predicted"/>
<evidence type="ECO:0000313" key="2">
    <source>
        <dbReference type="EnsemblMetazoa" id="ACOM037069-PA.1"/>
    </source>
</evidence>
<feature type="compositionally biased region" description="Basic and acidic residues" evidence="1">
    <location>
        <begin position="60"/>
        <end position="80"/>
    </location>
</feature>
<feature type="region of interest" description="Disordered" evidence="1">
    <location>
        <begin position="57"/>
        <end position="161"/>
    </location>
</feature>
<dbReference type="EnsemblMetazoa" id="ACOM037069-RA">
    <property type="protein sequence ID" value="ACOM037069-PA.1"/>
    <property type="gene ID" value="ACOM037069"/>
</dbReference>
<reference evidence="2" key="1">
    <citation type="submission" date="2022-08" db="UniProtKB">
        <authorList>
            <consortium name="EnsemblMetazoa"/>
        </authorList>
    </citation>
    <scope>IDENTIFICATION</scope>
</reference>
<accession>A0A8W7PTT3</accession>
<dbReference type="AlphaFoldDB" id="A0A8W7PTT3"/>
<dbReference type="Proteomes" id="UP000075882">
    <property type="component" value="Unassembled WGS sequence"/>
</dbReference>
<sequence>MRMVSIVIPTCTCKNHLASTRIIGSQAYPKTKPRIYNYDTAKVGKDVNVMSYYKSNRTQAKADVEEGKRERVQRQQDKQSRARQAVRAEAPKQQTPPPPTSSPSSPHQQPHTPCPLTDYPTRPLTNSHRSSLSDRDITPDRSSPVPDQGIRTVSPPPSLTPPPNGLLCEPWLNTKIKKYLEKYYLNHAYKVPDEFKEFLHEYP</sequence>
<dbReference type="VEuPathDB" id="VectorBase:ACON2_030170"/>
<protein>
    <submittedName>
        <fullName evidence="2">Uncharacterized protein</fullName>
    </submittedName>
</protein>